<feature type="compositionally biased region" description="Polar residues" evidence="1">
    <location>
        <begin position="130"/>
        <end position="139"/>
    </location>
</feature>
<keyword evidence="3" id="KW-1185">Reference proteome</keyword>
<dbReference type="Proteomes" id="UP001469553">
    <property type="component" value="Unassembled WGS sequence"/>
</dbReference>
<sequence length="139" mass="14568">MFACQIRGFRRAIHLHPSPELKEKLREIENYETTVRQFYCSPPLSTAGLQNAVAQPAAGLQSAVAQPTAGLQSSAKEPASASSARCRGCRKMGDSSQVSRGPANASSQVNGGLIKSSGGSAMPQLLSLPPSVSQTRGSR</sequence>
<protein>
    <submittedName>
        <fullName evidence="2">Uncharacterized protein</fullName>
    </submittedName>
</protein>
<dbReference type="EMBL" id="JAHRIP010068047">
    <property type="protein sequence ID" value="MEQ2307996.1"/>
    <property type="molecule type" value="Genomic_DNA"/>
</dbReference>
<feature type="compositionally biased region" description="Polar residues" evidence="1">
    <location>
        <begin position="94"/>
        <end position="110"/>
    </location>
</feature>
<reference evidence="2 3" key="1">
    <citation type="submission" date="2021-06" db="EMBL/GenBank/DDBJ databases">
        <authorList>
            <person name="Palmer J.M."/>
        </authorList>
    </citation>
    <scope>NUCLEOTIDE SEQUENCE [LARGE SCALE GENOMIC DNA]</scope>
    <source>
        <strain evidence="2 3">AS_MEX2019</strain>
        <tissue evidence="2">Muscle</tissue>
    </source>
</reference>
<evidence type="ECO:0000313" key="3">
    <source>
        <dbReference type="Proteomes" id="UP001469553"/>
    </source>
</evidence>
<evidence type="ECO:0000256" key="1">
    <source>
        <dbReference type="SAM" id="MobiDB-lite"/>
    </source>
</evidence>
<gene>
    <name evidence="2" type="ORF">AMECASPLE_023761</name>
</gene>
<accession>A0ABV0ZR77</accession>
<feature type="compositionally biased region" description="Low complexity" evidence="1">
    <location>
        <begin position="73"/>
        <end position="84"/>
    </location>
</feature>
<evidence type="ECO:0000313" key="2">
    <source>
        <dbReference type="EMBL" id="MEQ2307996.1"/>
    </source>
</evidence>
<comment type="caution">
    <text evidence="2">The sequence shown here is derived from an EMBL/GenBank/DDBJ whole genome shotgun (WGS) entry which is preliminary data.</text>
</comment>
<feature type="region of interest" description="Disordered" evidence="1">
    <location>
        <begin position="56"/>
        <end position="139"/>
    </location>
</feature>
<feature type="compositionally biased region" description="Polar residues" evidence="1">
    <location>
        <begin position="63"/>
        <end position="72"/>
    </location>
</feature>
<name>A0ABV0ZR77_9TELE</name>
<proteinExistence type="predicted"/>
<organism evidence="2 3">
    <name type="scientific">Ameca splendens</name>
    <dbReference type="NCBI Taxonomy" id="208324"/>
    <lineage>
        <taxon>Eukaryota</taxon>
        <taxon>Metazoa</taxon>
        <taxon>Chordata</taxon>
        <taxon>Craniata</taxon>
        <taxon>Vertebrata</taxon>
        <taxon>Euteleostomi</taxon>
        <taxon>Actinopterygii</taxon>
        <taxon>Neopterygii</taxon>
        <taxon>Teleostei</taxon>
        <taxon>Neoteleostei</taxon>
        <taxon>Acanthomorphata</taxon>
        <taxon>Ovalentaria</taxon>
        <taxon>Atherinomorphae</taxon>
        <taxon>Cyprinodontiformes</taxon>
        <taxon>Goodeidae</taxon>
        <taxon>Ameca</taxon>
    </lineage>
</organism>